<accession>F2FAY9</accession>
<organism evidence="1">
    <name type="scientific">Plasmid pMCBF1</name>
    <dbReference type="NCBI Taxonomy" id="1003194"/>
    <lineage>
        <taxon>other sequences</taxon>
        <taxon>plasmids</taxon>
    </lineage>
</organism>
<protein>
    <submittedName>
        <fullName evidence="1">Uncharacterized protein</fullName>
    </submittedName>
</protein>
<name>F2FAY9_9ZZZZ</name>
<keyword evidence="1" id="KW-0614">Plasmid</keyword>
<evidence type="ECO:0000313" key="1">
    <source>
        <dbReference type="EMBL" id="AAY97936.1"/>
    </source>
</evidence>
<proteinExistence type="predicted"/>
<dbReference type="EMBL" id="AY950444">
    <property type="protein sequence ID" value="AAY97936.1"/>
    <property type="molecule type" value="Genomic_DNA"/>
</dbReference>
<reference evidence="1" key="1">
    <citation type="journal article" date="2011" name="Nat. Commun.">
        <title>The IncP-1 plasmid backbone adapts to different host bacterial species and evolves through homologous recombination.</title>
        <authorList>
            <person name="Norberg P."/>
            <person name="Bergstrom M."/>
            <person name="Jethava V."/>
            <person name="Dubhashi D."/>
            <person name="Hermansson M."/>
        </authorList>
    </citation>
    <scope>NUCLEOTIDE SEQUENCE</scope>
    <source>
        <plasmid evidence="1">pMCBF1</plasmid>
    </source>
</reference>
<sequence>MACSMMPPCNGCASCGRPSRRASAWTRWRGCAGRWMLRTAMKRPRSLPFCASSSSVGAKRWPIWRCSWPPCRPSRHSTRRVCHEQPRALAVRDAQTDHRLPVGRAGRAHLSLPFADSRHCAGRHDGRRVHRRVLGYRSPHADRFVRPVCDTTAAGLQRSIMSASH</sequence>
<dbReference type="AlphaFoldDB" id="F2FAY9"/>
<geneLocation type="plasmid" evidence="1">
    <name>pMCBF1</name>
</geneLocation>